<protein>
    <submittedName>
        <fullName evidence="9">Redox-sensitive transcriptional activator SoxR</fullName>
    </submittedName>
</protein>
<comment type="caution">
    <text evidence="9">The sequence shown here is derived from an EMBL/GenBank/DDBJ whole genome shotgun (WGS) entry which is preliminary data.</text>
</comment>
<evidence type="ECO:0000256" key="6">
    <source>
        <dbReference type="ARBA" id="ARBA00023125"/>
    </source>
</evidence>
<keyword evidence="3" id="KW-0408">Iron</keyword>
<dbReference type="SUPFAM" id="SSF46955">
    <property type="entry name" value="Putative DNA-binding domain"/>
    <property type="match status" value="1"/>
</dbReference>
<evidence type="ECO:0000256" key="2">
    <source>
        <dbReference type="ARBA" id="ARBA00022723"/>
    </source>
</evidence>
<dbReference type="PANTHER" id="PTHR30204">
    <property type="entry name" value="REDOX-CYCLING DRUG-SENSING TRANSCRIPTIONAL ACTIVATOR SOXR"/>
    <property type="match status" value="1"/>
</dbReference>
<evidence type="ECO:0000256" key="5">
    <source>
        <dbReference type="ARBA" id="ARBA00023015"/>
    </source>
</evidence>
<dbReference type="GO" id="GO:0003700">
    <property type="term" value="F:DNA-binding transcription factor activity"/>
    <property type="evidence" value="ECO:0007669"/>
    <property type="project" value="InterPro"/>
</dbReference>
<reference evidence="9 10" key="1">
    <citation type="submission" date="2017-01" db="EMBL/GenBank/DDBJ databases">
        <title>New insights into the genetic diversity of Chromobacterium isolated from tropical freshwater lake.</title>
        <authorList>
            <person name="Santos A.B."/>
            <person name="Nascimento A.M."/>
            <person name="Da Silva P.C."/>
        </authorList>
    </citation>
    <scope>NUCLEOTIDE SEQUENCE [LARGE SCALE GENOMIC DNA]</scope>
    <source>
        <strain evidence="9 10">56AF</strain>
    </source>
</reference>
<dbReference type="InterPro" id="IPR015358">
    <property type="entry name" value="Tscrpt_reg_MerR_DNA-bd"/>
</dbReference>
<dbReference type="InterPro" id="IPR047057">
    <property type="entry name" value="MerR_fam"/>
</dbReference>
<dbReference type="Proteomes" id="UP000239469">
    <property type="component" value="Unassembled WGS sequence"/>
</dbReference>
<dbReference type="PROSITE" id="PS50937">
    <property type="entry name" value="HTH_MERR_2"/>
    <property type="match status" value="1"/>
</dbReference>
<dbReference type="Pfam" id="PF00376">
    <property type="entry name" value="MerR"/>
    <property type="match status" value="1"/>
</dbReference>
<evidence type="ECO:0000256" key="7">
    <source>
        <dbReference type="ARBA" id="ARBA00023163"/>
    </source>
</evidence>
<evidence type="ECO:0000256" key="4">
    <source>
        <dbReference type="ARBA" id="ARBA00023014"/>
    </source>
</evidence>
<keyword evidence="4" id="KW-0411">Iron-sulfur</keyword>
<dbReference type="GO" id="GO:0006979">
    <property type="term" value="P:response to oxidative stress"/>
    <property type="evidence" value="ECO:0007669"/>
    <property type="project" value="InterPro"/>
</dbReference>
<dbReference type="PANTHER" id="PTHR30204:SF0">
    <property type="entry name" value="REDOX-SENSITIVE TRANSCRIPTIONAL ACTIVATOR SOXR"/>
    <property type="match status" value="1"/>
</dbReference>
<accession>A0A2S9X3J9</accession>
<dbReference type="GO" id="GO:0051537">
    <property type="term" value="F:2 iron, 2 sulfur cluster binding"/>
    <property type="evidence" value="ECO:0007669"/>
    <property type="project" value="UniProtKB-KW"/>
</dbReference>
<dbReference type="GO" id="GO:0003677">
    <property type="term" value="F:DNA binding"/>
    <property type="evidence" value="ECO:0007669"/>
    <property type="project" value="UniProtKB-KW"/>
</dbReference>
<keyword evidence="6" id="KW-0238">DNA-binding</keyword>
<dbReference type="InterPro" id="IPR010211">
    <property type="entry name" value="Redox-sen_tscrpt-act_SoxR"/>
</dbReference>
<name>A0A2S9X3J9_9NEIS</name>
<dbReference type="PROSITE" id="PS00552">
    <property type="entry name" value="HTH_MERR_1"/>
    <property type="match status" value="1"/>
</dbReference>
<dbReference type="GO" id="GO:0046872">
    <property type="term" value="F:metal ion binding"/>
    <property type="evidence" value="ECO:0007669"/>
    <property type="project" value="UniProtKB-KW"/>
</dbReference>
<dbReference type="OrthoDB" id="9802944at2"/>
<dbReference type="Pfam" id="PF09278">
    <property type="entry name" value="MerR-DNA-bind"/>
    <property type="match status" value="1"/>
</dbReference>
<keyword evidence="7" id="KW-0804">Transcription</keyword>
<dbReference type="SMART" id="SM00422">
    <property type="entry name" value="HTH_MERR"/>
    <property type="match status" value="1"/>
</dbReference>
<sequence length="149" mass="16473">MNDTITIGYLAKRSGVAASALRFYESRGLIRSVGEPGKTRRFRRDALRRVSFIRAAQTLGLNLQEIGEALARLPQQRTPTVDDWARLSMAWKPLLQARIDALTRLRDQLDDCIGCGCLSLQKCKLFNPDDAAGGHGCGARFLLDEPAAE</sequence>
<evidence type="ECO:0000259" key="8">
    <source>
        <dbReference type="PROSITE" id="PS50937"/>
    </source>
</evidence>
<dbReference type="Gene3D" id="1.10.1660.10">
    <property type="match status" value="1"/>
</dbReference>
<evidence type="ECO:0000313" key="10">
    <source>
        <dbReference type="Proteomes" id="UP000239469"/>
    </source>
</evidence>
<dbReference type="AlphaFoldDB" id="A0A2S9X3J9"/>
<dbReference type="PRINTS" id="PR00040">
    <property type="entry name" value="HTHMERR"/>
</dbReference>
<evidence type="ECO:0000256" key="3">
    <source>
        <dbReference type="ARBA" id="ARBA00023004"/>
    </source>
</evidence>
<dbReference type="InterPro" id="IPR000551">
    <property type="entry name" value="MerR-type_HTH_dom"/>
</dbReference>
<proteinExistence type="predicted"/>
<dbReference type="EMBL" id="MTBD01000026">
    <property type="protein sequence ID" value="PRP70304.1"/>
    <property type="molecule type" value="Genomic_DNA"/>
</dbReference>
<organism evidence="9 10">
    <name type="scientific">Chromobacterium amazonense</name>
    <dbReference type="NCBI Taxonomy" id="1382803"/>
    <lineage>
        <taxon>Bacteria</taxon>
        <taxon>Pseudomonadati</taxon>
        <taxon>Pseudomonadota</taxon>
        <taxon>Betaproteobacteria</taxon>
        <taxon>Neisseriales</taxon>
        <taxon>Chromobacteriaceae</taxon>
        <taxon>Chromobacterium</taxon>
    </lineage>
</organism>
<feature type="domain" description="HTH merR-type" evidence="8">
    <location>
        <begin position="4"/>
        <end position="72"/>
    </location>
</feature>
<keyword evidence="2" id="KW-0479">Metal-binding</keyword>
<evidence type="ECO:0000313" key="9">
    <source>
        <dbReference type="EMBL" id="PRP70304.1"/>
    </source>
</evidence>
<keyword evidence="5" id="KW-0805">Transcription regulation</keyword>
<keyword evidence="1" id="KW-0001">2Fe-2S</keyword>
<evidence type="ECO:0000256" key="1">
    <source>
        <dbReference type="ARBA" id="ARBA00022714"/>
    </source>
</evidence>
<gene>
    <name evidence="9" type="ORF">BUE93_11630</name>
</gene>
<dbReference type="RefSeq" id="WP_106076947.1">
    <property type="nucleotide sequence ID" value="NZ_MTBD01000026.1"/>
</dbReference>
<dbReference type="NCBIfam" id="TIGR01950">
    <property type="entry name" value="SoxR"/>
    <property type="match status" value="1"/>
</dbReference>
<dbReference type="InterPro" id="IPR009061">
    <property type="entry name" value="DNA-bd_dom_put_sf"/>
</dbReference>